<feature type="signal peptide" evidence="3">
    <location>
        <begin position="1"/>
        <end position="31"/>
    </location>
</feature>
<evidence type="ECO:0000313" key="4">
    <source>
        <dbReference type="EMBL" id="CAK0844310.1"/>
    </source>
</evidence>
<keyword evidence="1" id="KW-0175">Coiled coil</keyword>
<feature type="chain" id="PRO_5046297173" description="Saposin B-type domain-containing protein" evidence="3">
    <location>
        <begin position="32"/>
        <end position="512"/>
    </location>
</feature>
<evidence type="ECO:0000256" key="3">
    <source>
        <dbReference type="SAM" id="SignalP"/>
    </source>
</evidence>
<accession>A0ABN9TET7</accession>
<dbReference type="Proteomes" id="UP001189429">
    <property type="component" value="Unassembled WGS sequence"/>
</dbReference>
<keyword evidence="5" id="KW-1185">Reference proteome</keyword>
<sequence>MASAPERPSQWARRGALFLGLLAWRLTGQESDDPIPDKVGVQVHLSKTERGALKKLECQMCKAILSEMYEEVAKHDMAAKGESHIWETSNAICLAMLQKWKLDLKRQALERKPEGEEDSDAMANSGDPEAFMRSMLVLKMGCSEWVEDYGGETSGFIYKAVRDRKESASAAAVAQEFCASSVGQCGKESKAKRQKAKEKDRARLKERADKLRVQEEKLIKEKAKDPFAGLPQESQLGLQQLLQQARDDPMAMMDEEAKRKVNKARVDLRCDVCRAVLGEVHQEVQKRPKTMRSETDMLPLFEGACEGGKDLSVPAYFGIEPPPLAPVWTDRVRPYLTKKTKRWTLRPFPSEVAAQERRAWRKKAATGQAKPPGDVQSEEDMMMTLACKDTLDAARMTESLFAQMQACGSQDEPACDAALASARLICRSAADEPCTYGVGDATGAGGASQELYTAVADRTRKAAAPGAPGRAAVRSPSCPPPRASGPSLPRSSRLPAPGPLLGLPRSHSPLLL</sequence>
<evidence type="ECO:0000256" key="1">
    <source>
        <dbReference type="SAM" id="Coils"/>
    </source>
</evidence>
<feature type="compositionally biased region" description="Low complexity" evidence="2">
    <location>
        <begin position="462"/>
        <end position="472"/>
    </location>
</feature>
<comment type="caution">
    <text evidence="4">The sequence shown here is derived from an EMBL/GenBank/DDBJ whole genome shotgun (WGS) entry which is preliminary data.</text>
</comment>
<gene>
    <name evidence="4" type="ORF">PCOR1329_LOCUS38432</name>
</gene>
<evidence type="ECO:0000313" key="5">
    <source>
        <dbReference type="Proteomes" id="UP001189429"/>
    </source>
</evidence>
<proteinExistence type="predicted"/>
<protein>
    <recommendedName>
        <fullName evidence="6">Saposin B-type domain-containing protein</fullName>
    </recommendedName>
</protein>
<feature type="compositionally biased region" description="Low complexity" evidence="2">
    <location>
        <begin position="484"/>
        <end position="506"/>
    </location>
</feature>
<evidence type="ECO:0000256" key="2">
    <source>
        <dbReference type="SAM" id="MobiDB-lite"/>
    </source>
</evidence>
<name>A0ABN9TET7_9DINO</name>
<reference evidence="4" key="1">
    <citation type="submission" date="2023-10" db="EMBL/GenBank/DDBJ databases">
        <authorList>
            <person name="Chen Y."/>
            <person name="Shah S."/>
            <person name="Dougan E. K."/>
            <person name="Thang M."/>
            <person name="Chan C."/>
        </authorList>
    </citation>
    <scope>NUCLEOTIDE SEQUENCE [LARGE SCALE GENOMIC DNA]</scope>
</reference>
<feature type="coiled-coil region" evidence="1">
    <location>
        <begin position="194"/>
        <end position="221"/>
    </location>
</feature>
<organism evidence="4 5">
    <name type="scientific">Prorocentrum cordatum</name>
    <dbReference type="NCBI Taxonomy" id="2364126"/>
    <lineage>
        <taxon>Eukaryota</taxon>
        <taxon>Sar</taxon>
        <taxon>Alveolata</taxon>
        <taxon>Dinophyceae</taxon>
        <taxon>Prorocentrales</taxon>
        <taxon>Prorocentraceae</taxon>
        <taxon>Prorocentrum</taxon>
    </lineage>
</organism>
<dbReference type="EMBL" id="CAUYUJ010014653">
    <property type="protein sequence ID" value="CAK0844310.1"/>
    <property type="molecule type" value="Genomic_DNA"/>
</dbReference>
<feature type="region of interest" description="Disordered" evidence="2">
    <location>
        <begin position="459"/>
        <end position="512"/>
    </location>
</feature>
<keyword evidence="3" id="KW-0732">Signal</keyword>
<evidence type="ECO:0008006" key="6">
    <source>
        <dbReference type="Google" id="ProtNLM"/>
    </source>
</evidence>